<organism evidence="1 2">
    <name type="scientific">Eggerthella guodeyinii</name>
    <dbReference type="NCBI Taxonomy" id="2690837"/>
    <lineage>
        <taxon>Bacteria</taxon>
        <taxon>Bacillati</taxon>
        <taxon>Actinomycetota</taxon>
        <taxon>Coriobacteriia</taxon>
        <taxon>Eggerthellales</taxon>
        <taxon>Eggerthellaceae</taxon>
        <taxon>Eggerthella</taxon>
    </lineage>
</organism>
<proteinExistence type="predicted"/>
<reference evidence="1 2" key="1">
    <citation type="submission" date="2020-10" db="EMBL/GenBank/DDBJ databases">
        <title>Eggerthella sp. nov., isolated from human feces.</title>
        <authorList>
            <person name="Yajun G."/>
        </authorList>
    </citation>
    <scope>NUCLEOTIDE SEQUENCE [LARGE SCALE GENOMIC DNA]</scope>
    <source>
        <strain evidence="1 2">HF-1101</strain>
    </source>
</reference>
<dbReference type="RefSeq" id="WP_160942489.1">
    <property type="nucleotide sequence ID" value="NZ_CP063310.1"/>
</dbReference>
<dbReference type="EMBL" id="CP063310">
    <property type="protein sequence ID" value="QOS66727.1"/>
    <property type="molecule type" value="Genomic_DNA"/>
</dbReference>
<accession>A0A6L7IWK6</accession>
<gene>
    <name evidence="1" type="ORF">GS424_009120</name>
</gene>
<evidence type="ECO:0000313" key="1">
    <source>
        <dbReference type="EMBL" id="QOS66727.1"/>
    </source>
</evidence>
<dbReference type="AlphaFoldDB" id="A0A6L7IWK6"/>
<name>A0A6L7IWK6_9ACTN</name>
<protein>
    <submittedName>
        <fullName evidence="1">Uncharacterized protein</fullName>
    </submittedName>
</protein>
<dbReference type="Proteomes" id="UP000478463">
    <property type="component" value="Chromosome"/>
</dbReference>
<evidence type="ECO:0000313" key="2">
    <source>
        <dbReference type="Proteomes" id="UP000478463"/>
    </source>
</evidence>
<sequence length="196" mass="22167">MNISKKVQEEILALALEDNDLRLYLALTEDAWETLIAIAQGYAKGNMVITNKGKGVRERTAFDTIQANAARYKLLTSWVDDEAPYSEIYEKEIELLDSYAIQALLDLYQDYRDEGVNIIELLPSIQDEVSSKKLKTSLKRKLTNMIKNANKKYSADDVKFATEVQSSFDSYDSLLKLEELGAAIEGIEDRISKAKV</sequence>
<dbReference type="KEGG" id="egd:GS424_009120"/>